<dbReference type="InterPro" id="IPR029787">
    <property type="entry name" value="Nucleotide_cyclase"/>
</dbReference>
<sequence length="298" mass="32464">MSRDAVTIVFADVSGSTGLFERLGDDAARSAIRRVLSLCGEVVQGHGGRVVKTIGDELMAAFPGVERGVRAALEMQRRLNDETDVPVEQRLGLRIGLHHGPVLLEEGDLFGDAVNTAARIAGLARRDQIVASASSLARLPAELALCSRSLGRVRVAGKQRRIEIVDIVWQEDTSNLTSIQIPEDSSGDSQCRRLTLTFCGRILQLGNGSRVLTLGRDAVADIMVDAEWVSRHHATIEHRRGFFVLTDHSTNGSFVSIDGEALMHLHRAELLLHKRGLISLGQSPDKDADLVLEFHCSQ</sequence>
<evidence type="ECO:0000259" key="2">
    <source>
        <dbReference type="PROSITE" id="PS50125"/>
    </source>
</evidence>
<dbReference type="InterPro" id="IPR000253">
    <property type="entry name" value="FHA_dom"/>
</dbReference>
<dbReference type="EMBL" id="CP048711">
    <property type="protein sequence ID" value="QIB65273.1"/>
    <property type="molecule type" value="Genomic_DNA"/>
</dbReference>
<protein>
    <submittedName>
        <fullName evidence="3">Adenylate/guanylate cyclase domain-containing protein</fullName>
    </submittedName>
</protein>
<dbReference type="GO" id="GO:0035556">
    <property type="term" value="P:intracellular signal transduction"/>
    <property type="evidence" value="ECO:0007669"/>
    <property type="project" value="InterPro"/>
</dbReference>
<dbReference type="PROSITE" id="PS50125">
    <property type="entry name" value="GUANYLATE_CYCLASE_2"/>
    <property type="match status" value="1"/>
</dbReference>
<feature type="domain" description="Guanylate cyclase" evidence="2">
    <location>
        <begin position="7"/>
        <end position="121"/>
    </location>
</feature>
<evidence type="ECO:0000313" key="3">
    <source>
        <dbReference type="EMBL" id="QIB65273.1"/>
    </source>
</evidence>
<evidence type="ECO:0000313" key="4">
    <source>
        <dbReference type="Proteomes" id="UP000477680"/>
    </source>
</evidence>
<dbReference type="AlphaFoldDB" id="A0A6C0U0G4"/>
<evidence type="ECO:0000259" key="1">
    <source>
        <dbReference type="PROSITE" id="PS50006"/>
    </source>
</evidence>
<keyword evidence="4" id="KW-1185">Reference proteome</keyword>
<dbReference type="CDD" id="cd00060">
    <property type="entry name" value="FHA"/>
    <property type="match status" value="1"/>
</dbReference>
<dbReference type="Pfam" id="PF00211">
    <property type="entry name" value="Guanylate_cyc"/>
    <property type="match status" value="1"/>
</dbReference>
<dbReference type="PROSITE" id="PS50006">
    <property type="entry name" value="FHA_DOMAIN"/>
    <property type="match status" value="1"/>
</dbReference>
<dbReference type="SUPFAM" id="SSF49879">
    <property type="entry name" value="SMAD/FHA domain"/>
    <property type="match status" value="1"/>
</dbReference>
<dbReference type="SUPFAM" id="SSF55073">
    <property type="entry name" value="Nucleotide cyclase"/>
    <property type="match status" value="1"/>
</dbReference>
<dbReference type="InterPro" id="IPR001054">
    <property type="entry name" value="A/G_cyclase"/>
</dbReference>
<dbReference type="GO" id="GO:0009190">
    <property type="term" value="P:cyclic nucleotide biosynthetic process"/>
    <property type="evidence" value="ECO:0007669"/>
    <property type="project" value="InterPro"/>
</dbReference>
<dbReference type="InterPro" id="IPR050697">
    <property type="entry name" value="Adenylyl/Guanylyl_Cyclase_3/4"/>
</dbReference>
<dbReference type="SMART" id="SM00240">
    <property type="entry name" value="FHA"/>
    <property type="match status" value="1"/>
</dbReference>
<proteinExistence type="predicted"/>
<accession>A0A6C0U0G4</accession>
<dbReference type="PANTHER" id="PTHR43081">
    <property type="entry name" value="ADENYLATE CYCLASE, TERMINAL-DIFFERENTIATION SPECIFIC-RELATED"/>
    <property type="match status" value="1"/>
</dbReference>
<dbReference type="CDD" id="cd07302">
    <property type="entry name" value="CHD"/>
    <property type="match status" value="1"/>
</dbReference>
<gene>
    <name evidence="3" type="ORF">G3T16_07515</name>
</gene>
<organism evidence="3 4">
    <name type="scientific">Kineobactrum salinum</name>
    <dbReference type="NCBI Taxonomy" id="2708301"/>
    <lineage>
        <taxon>Bacteria</taxon>
        <taxon>Pseudomonadati</taxon>
        <taxon>Pseudomonadota</taxon>
        <taxon>Gammaproteobacteria</taxon>
        <taxon>Cellvibrionales</taxon>
        <taxon>Halieaceae</taxon>
        <taxon>Kineobactrum</taxon>
    </lineage>
</organism>
<dbReference type="SMART" id="SM00044">
    <property type="entry name" value="CYCc"/>
    <property type="match status" value="1"/>
</dbReference>
<reference evidence="3 4" key="1">
    <citation type="submission" date="2020-02" db="EMBL/GenBank/DDBJ databases">
        <title>Genome sequencing for Kineobactrum sp. M2.</title>
        <authorList>
            <person name="Park S.-J."/>
        </authorList>
    </citation>
    <scope>NUCLEOTIDE SEQUENCE [LARGE SCALE GENOMIC DNA]</scope>
    <source>
        <strain evidence="3 4">M2</strain>
    </source>
</reference>
<dbReference type="Pfam" id="PF00498">
    <property type="entry name" value="FHA"/>
    <property type="match status" value="1"/>
</dbReference>
<dbReference type="KEGG" id="kim:G3T16_07515"/>
<dbReference type="Gene3D" id="3.30.70.1230">
    <property type="entry name" value="Nucleotide cyclase"/>
    <property type="match status" value="1"/>
</dbReference>
<dbReference type="InterPro" id="IPR008984">
    <property type="entry name" value="SMAD_FHA_dom_sf"/>
</dbReference>
<feature type="domain" description="FHA" evidence="1">
    <location>
        <begin position="212"/>
        <end position="256"/>
    </location>
</feature>
<name>A0A6C0U0G4_9GAMM</name>
<dbReference type="Gene3D" id="2.60.200.20">
    <property type="match status" value="1"/>
</dbReference>
<dbReference type="PANTHER" id="PTHR43081:SF1">
    <property type="entry name" value="ADENYLATE CYCLASE, TERMINAL-DIFFERENTIATION SPECIFIC"/>
    <property type="match status" value="1"/>
</dbReference>
<dbReference type="RefSeq" id="WP_163494513.1">
    <property type="nucleotide sequence ID" value="NZ_CP048711.1"/>
</dbReference>
<dbReference type="Proteomes" id="UP000477680">
    <property type="component" value="Chromosome"/>
</dbReference>
<dbReference type="GO" id="GO:0004016">
    <property type="term" value="F:adenylate cyclase activity"/>
    <property type="evidence" value="ECO:0007669"/>
    <property type="project" value="UniProtKB-ARBA"/>
</dbReference>